<evidence type="ECO:0000313" key="2">
    <source>
        <dbReference type="Proteomes" id="UP001249851"/>
    </source>
</evidence>
<sequence length="243" mass="27502">MTLKSLGEEAVSPVDKANLFNRYFHSVFNQGVFPPASPDNANNDNPHFNSIQISTSGVRDVLLGPDVTKAVGLDSLSPRVLRECADIHNFINPVNVYRDLGFMVTSDLTWKVHVDSVAKKASRSLGYIKRTCGFKAPVQAKKLLQLYLTMVRSKLEVGVLVWSSHRKENLMKIEGVQRSATRFILRSDIGYKYRLSACGLIPLSLRQEMLDLSFLFKCRQGFYSLDLCDFCSEYCPIRRTRRA</sequence>
<organism evidence="1 2">
    <name type="scientific">Acropora cervicornis</name>
    <name type="common">Staghorn coral</name>
    <dbReference type="NCBI Taxonomy" id="6130"/>
    <lineage>
        <taxon>Eukaryota</taxon>
        <taxon>Metazoa</taxon>
        <taxon>Cnidaria</taxon>
        <taxon>Anthozoa</taxon>
        <taxon>Hexacorallia</taxon>
        <taxon>Scleractinia</taxon>
        <taxon>Astrocoeniina</taxon>
        <taxon>Acroporidae</taxon>
        <taxon>Acropora</taxon>
    </lineage>
</organism>
<comment type="caution">
    <text evidence="1">The sequence shown here is derived from an EMBL/GenBank/DDBJ whole genome shotgun (WGS) entry which is preliminary data.</text>
</comment>
<feature type="non-terminal residue" evidence="1">
    <location>
        <position position="243"/>
    </location>
</feature>
<name>A0AAD9Q5Y3_ACRCE</name>
<gene>
    <name evidence="1" type="ORF">P5673_023150</name>
</gene>
<dbReference type="EMBL" id="JARQWQ010000064">
    <property type="protein sequence ID" value="KAK2555174.1"/>
    <property type="molecule type" value="Genomic_DNA"/>
</dbReference>
<dbReference type="PANTHER" id="PTHR33332">
    <property type="entry name" value="REVERSE TRANSCRIPTASE DOMAIN-CONTAINING PROTEIN"/>
    <property type="match status" value="1"/>
</dbReference>
<proteinExistence type="predicted"/>
<dbReference type="Proteomes" id="UP001249851">
    <property type="component" value="Unassembled WGS sequence"/>
</dbReference>
<evidence type="ECO:0000313" key="1">
    <source>
        <dbReference type="EMBL" id="KAK2555174.1"/>
    </source>
</evidence>
<accession>A0AAD9Q5Y3</accession>
<protein>
    <submittedName>
        <fullName evidence="1">Uncharacterized protein</fullName>
    </submittedName>
</protein>
<reference evidence="1" key="1">
    <citation type="journal article" date="2023" name="G3 (Bethesda)">
        <title>Whole genome assembly and annotation of the endangered Caribbean coral Acropora cervicornis.</title>
        <authorList>
            <person name="Selwyn J.D."/>
            <person name="Vollmer S.V."/>
        </authorList>
    </citation>
    <scope>NUCLEOTIDE SEQUENCE</scope>
    <source>
        <strain evidence="1">K2</strain>
    </source>
</reference>
<reference evidence="1" key="2">
    <citation type="journal article" date="2023" name="Science">
        <title>Genomic signatures of disease resistance in endangered staghorn corals.</title>
        <authorList>
            <person name="Vollmer S.V."/>
            <person name="Selwyn J.D."/>
            <person name="Despard B.A."/>
            <person name="Roesel C.L."/>
        </authorList>
    </citation>
    <scope>NUCLEOTIDE SEQUENCE</scope>
    <source>
        <strain evidence="1">K2</strain>
    </source>
</reference>
<dbReference type="AlphaFoldDB" id="A0AAD9Q5Y3"/>
<keyword evidence="2" id="KW-1185">Reference proteome</keyword>